<dbReference type="PROSITE" id="PS51278">
    <property type="entry name" value="GATASE_TYPE_2"/>
    <property type="match status" value="1"/>
</dbReference>
<dbReference type="PANTHER" id="PTHR42824">
    <property type="entry name" value="GLUTAMINE AMIDOTRANSFERASE"/>
    <property type="match status" value="1"/>
</dbReference>
<name>A0A437J4K1_9SPHN</name>
<dbReference type="EMBL" id="RZUL01000006">
    <property type="protein sequence ID" value="RVT39586.1"/>
    <property type="molecule type" value="Genomic_DNA"/>
</dbReference>
<evidence type="ECO:0000256" key="1">
    <source>
        <dbReference type="ARBA" id="ARBA00022962"/>
    </source>
</evidence>
<dbReference type="AlphaFoldDB" id="A0A437J4K1"/>
<dbReference type="Proteomes" id="UP000282977">
    <property type="component" value="Unassembled WGS sequence"/>
</dbReference>
<accession>A0A437J4K1</accession>
<gene>
    <name evidence="3" type="ORF">ENE74_14570</name>
</gene>
<dbReference type="PANTHER" id="PTHR42824:SF1">
    <property type="entry name" value="GLUTAMINE AMIDOTRANSFERASE YAFJ-RELATED"/>
    <property type="match status" value="1"/>
</dbReference>
<dbReference type="InterPro" id="IPR029055">
    <property type="entry name" value="Ntn_hydrolases_N"/>
</dbReference>
<evidence type="ECO:0000259" key="2">
    <source>
        <dbReference type="PROSITE" id="PS51278"/>
    </source>
</evidence>
<dbReference type="CDD" id="cd01908">
    <property type="entry name" value="YafJ"/>
    <property type="match status" value="1"/>
</dbReference>
<evidence type="ECO:0000313" key="4">
    <source>
        <dbReference type="Proteomes" id="UP000282977"/>
    </source>
</evidence>
<keyword evidence="3" id="KW-0808">Transferase</keyword>
<evidence type="ECO:0000313" key="3">
    <source>
        <dbReference type="EMBL" id="RVT39586.1"/>
    </source>
</evidence>
<sequence>MCELFAVSSDHPVKLTYQLTEFATHGGRRYRNRDGWGIVFAQPRDAYLFKEPAEGATSALENLVGTDPPMSNMVMAHVRRATAGAPALCNTHPFLRTIGGQTHSFAHNGDLPELRKRYTGSAILGDCVGDMDSELAFMILLDRLKQLNKTDATSARFELFTEFCREMRDFGDCNFLYGQGARLFVHADRRRYEEADGSLTQAREPGLHISEIEPDKRSWHVRGAHIEKDQAGPQILVASVPLEEGHWQGLPRGTTLWLEKGQEMMRA</sequence>
<feature type="domain" description="Glutamine amidotransferase type-2" evidence="2">
    <location>
        <begin position="2"/>
        <end position="267"/>
    </location>
</feature>
<dbReference type="OrthoDB" id="9804310at2"/>
<comment type="caution">
    <text evidence="3">The sequence shown here is derived from an EMBL/GenBank/DDBJ whole genome shotgun (WGS) entry which is preliminary data.</text>
</comment>
<organism evidence="3 4">
    <name type="scientific">Sphingobium algorifonticola</name>
    <dbReference type="NCBI Taxonomy" id="2008318"/>
    <lineage>
        <taxon>Bacteria</taxon>
        <taxon>Pseudomonadati</taxon>
        <taxon>Pseudomonadota</taxon>
        <taxon>Alphaproteobacteria</taxon>
        <taxon>Sphingomonadales</taxon>
        <taxon>Sphingomonadaceae</taxon>
        <taxon>Sphingobium</taxon>
    </lineage>
</organism>
<dbReference type="InterPro" id="IPR026869">
    <property type="entry name" value="EgtC-like"/>
</dbReference>
<dbReference type="Gene3D" id="3.60.20.10">
    <property type="entry name" value="Glutamine Phosphoribosylpyrophosphate, subunit 1, domain 1"/>
    <property type="match status" value="1"/>
</dbReference>
<reference evidence="3 4" key="1">
    <citation type="submission" date="2019-01" db="EMBL/GenBank/DDBJ databases">
        <authorList>
            <person name="Chen W.-M."/>
        </authorList>
    </citation>
    <scope>NUCLEOTIDE SEQUENCE [LARGE SCALE GENOMIC DNA]</scope>
    <source>
        <strain evidence="3 4">TLA-22</strain>
    </source>
</reference>
<protein>
    <submittedName>
        <fullName evidence="3">Class II glutamine amidotransferase</fullName>
    </submittedName>
</protein>
<keyword evidence="4" id="KW-1185">Reference proteome</keyword>
<dbReference type="Pfam" id="PF13230">
    <property type="entry name" value="GATase_4"/>
    <property type="match status" value="1"/>
</dbReference>
<proteinExistence type="predicted"/>
<dbReference type="InterPro" id="IPR017932">
    <property type="entry name" value="GATase_2_dom"/>
</dbReference>
<dbReference type="SUPFAM" id="SSF56235">
    <property type="entry name" value="N-terminal nucleophile aminohydrolases (Ntn hydrolases)"/>
    <property type="match status" value="1"/>
</dbReference>
<dbReference type="GO" id="GO:0016740">
    <property type="term" value="F:transferase activity"/>
    <property type="evidence" value="ECO:0007669"/>
    <property type="project" value="UniProtKB-KW"/>
</dbReference>
<dbReference type="RefSeq" id="WP_127691663.1">
    <property type="nucleotide sequence ID" value="NZ_RZUL01000006.1"/>
</dbReference>
<keyword evidence="1 3" id="KW-0315">Glutamine amidotransferase</keyword>